<sequence>MLILFYNNNKHINIIYNNLKFINNSLISQLLINDLINDELLTINNKISFQSLIDLILKYGTFETISKFFKNHNKNNKNNKNKNKKFNFTFLKLNEKSINFALSSTSNNKLIKKTFLKLISNLIYQNNNYNNNGNKNENWEKQLINLFGIIFYLIEIEKLNFEGIEIFKIINKEIKSIFSLYGYKNYFKFLNEFNNINIKENEKSITLIKIEGIKNKIIKIIKSIFFKRIIIDYKKLLLVDKYYWIEKSIKYSIEFNDYKSLERFGSDGKILNILIEHAYLNVDINLFIIACSSSFHPFISTKCQFNPKVSIELLKKFDTGTNEDLIKIIEFLETIIQLFKCDGSFNDNQQTFYFEDEEQSFIDRNISVIELILKYIYTYGKTRLTNVILNQLLDLINSIGFKINANILIGNSILFTSYHALNNLFQYNDINICQNTTLAILKQLKMLKPQELQNS</sequence>
<dbReference type="RefSeq" id="XP_641218.1">
    <property type="nucleotide sequence ID" value="XM_636126.1"/>
</dbReference>
<dbReference type="EMBL" id="AAFI02000036">
    <property type="protein sequence ID" value="EAL67237.1"/>
    <property type="molecule type" value="Genomic_DNA"/>
</dbReference>
<dbReference type="InParanoid" id="Q54V90"/>
<gene>
    <name evidence="1" type="ORF">DDB_G0280515</name>
</gene>
<organism evidence="1 2">
    <name type="scientific">Dictyostelium discoideum</name>
    <name type="common">Social amoeba</name>
    <dbReference type="NCBI Taxonomy" id="44689"/>
    <lineage>
        <taxon>Eukaryota</taxon>
        <taxon>Amoebozoa</taxon>
        <taxon>Evosea</taxon>
        <taxon>Eumycetozoa</taxon>
        <taxon>Dictyostelia</taxon>
        <taxon>Dictyosteliales</taxon>
        <taxon>Dictyosteliaceae</taxon>
        <taxon>Dictyostelium</taxon>
    </lineage>
</organism>
<evidence type="ECO:0000313" key="2">
    <source>
        <dbReference type="Proteomes" id="UP000002195"/>
    </source>
</evidence>
<dbReference type="VEuPathDB" id="AmoebaDB:DDB_G0280515"/>
<dbReference type="GeneID" id="8622599"/>
<keyword evidence="2" id="KW-1185">Reference proteome</keyword>
<name>Q54V90_DICDI</name>
<dbReference type="PaxDb" id="44689-DDB0205249"/>
<reference evidence="1 2" key="1">
    <citation type="journal article" date="2005" name="Nature">
        <title>The genome of the social amoeba Dictyostelium discoideum.</title>
        <authorList>
            <consortium name="The Dictyostelium discoideum Sequencing Consortium"/>
            <person name="Eichinger L."/>
            <person name="Pachebat J.A."/>
            <person name="Glockner G."/>
            <person name="Rajandream M.A."/>
            <person name="Sucgang R."/>
            <person name="Berriman M."/>
            <person name="Song J."/>
            <person name="Olsen R."/>
            <person name="Szafranski K."/>
            <person name="Xu Q."/>
            <person name="Tunggal B."/>
            <person name="Kummerfeld S."/>
            <person name="Madera M."/>
            <person name="Konfortov B.A."/>
            <person name="Rivero F."/>
            <person name="Bankier A.T."/>
            <person name="Lehmann R."/>
            <person name="Hamlin N."/>
            <person name="Davies R."/>
            <person name="Gaudet P."/>
            <person name="Fey P."/>
            <person name="Pilcher K."/>
            <person name="Chen G."/>
            <person name="Saunders D."/>
            <person name="Sodergren E."/>
            <person name="Davis P."/>
            <person name="Kerhornou A."/>
            <person name="Nie X."/>
            <person name="Hall N."/>
            <person name="Anjard C."/>
            <person name="Hemphill L."/>
            <person name="Bason N."/>
            <person name="Farbrother P."/>
            <person name="Desany B."/>
            <person name="Just E."/>
            <person name="Morio T."/>
            <person name="Rost R."/>
            <person name="Churcher C."/>
            <person name="Cooper J."/>
            <person name="Haydock S."/>
            <person name="van Driessche N."/>
            <person name="Cronin A."/>
            <person name="Goodhead I."/>
            <person name="Muzny D."/>
            <person name="Mourier T."/>
            <person name="Pain A."/>
            <person name="Lu M."/>
            <person name="Harper D."/>
            <person name="Lindsay R."/>
            <person name="Hauser H."/>
            <person name="James K."/>
            <person name="Quiles M."/>
            <person name="Madan Babu M."/>
            <person name="Saito T."/>
            <person name="Buchrieser C."/>
            <person name="Wardroper A."/>
            <person name="Felder M."/>
            <person name="Thangavelu M."/>
            <person name="Johnson D."/>
            <person name="Knights A."/>
            <person name="Loulseged H."/>
            <person name="Mungall K."/>
            <person name="Oliver K."/>
            <person name="Price C."/>
            <person name="Quail M.A."/>
            <person name="Urushihara H."/>
            <person name="Hernandez J."/>
            <person name="Rabbinowitsch E."/>
            <person name="Steffen D."/>
            <person name="Sanders M."/>
            <person name="Ma J."/>
            <person name="Kohara Y."/>
            <person name="Sharp S."/>
            <person name="Simmonds M."/>
            <person name="Spiegler S."/>
            <person name="Tivey A."/>
            <person name="Sugano S."/>
            <person name="White B."/>
            <person name="Walker D."/>
            <person name="Woodward J."/>
            <person name="Winckler T."/>
            <person name="Tanaka Y."/>
            <person name="Shaulsky G."/>
            <person name="Schleicher M."/>
            <person name="Weinstock G."/>
            <person name="Rosenthal A."/>
            <person name="Cox E.C."/>
            <person name="Chisholm R.L."/>
            <person name="Gibbs R."/>
            <person name="Loomis W.F."/>
            <person name="Platzer M."/>
            <person name="Kay R.R."/>
            <person name="Williams J."/>
            <person name="Dear P.H."/>
            <person name="Noegel A.A."/>
            <person name="Barrell B."/>
            <person name="Kuspa A."/>
        </authorList>
    </citation>
    <scope>NUCLEOTIDE SEQUENCE [LARGE SCALE GENOMIC DNA]</scope>
    <source>
        <strain evidence="1 2">AX4</strain>
    </source>
</reference>
<evidence type="ECO:0000313" key="1">
    <source>
        <dbReference type="EMBL" id="EAL67237.1"/>
    </source>
</evidence>
<dbReference type="FunCoup" id="Q54V90">
    <property type="interactions" value="1"/>
</dbReference>
<dbReference type="AlphaFoldDB" id="Q54V90"/>
<dbReference type="KEGG" id="ddi:DDB_G0280515"/>
<proteinExistence type="predicted"/>
<accession>Q54V90</accession>
<protein>
    <submittedName>
        <fullName evidence="1">Uncharacterized protein</fullName>
    </submittedName>
</protein>
<dbReference type="HOGENOM" id="CLU_601915_0_0_1"/>
<comment type="caution">
    <text evidence="1">The sequence shown here is derived from an EMBL/GenBank/DDBJ whole genome shotgun (WGS) entry which is preliminary data.</text>
</comment>
<dbReference type="Proteomes" id="UP000002195">
    <property type="component" value="Unassembled WGS sequence"/>
</dbReference>